<feature type="domain" description="DUF6268" evidence="1">
    <location>
        <begin position="4"/>
        <end position="77"/>
    </location>
</feature>
<organism evidence="2 3">
    <name type="scientific">Hymenobacter humi</name>
    <dbReference type="NCBI Taxonomy" id="1411620"/>
    <lineage>
        <taxon>Bacteria</taxon>
        <taxon>Pseudomonadati</taxon>
        <taxon>Bacteroidota</taxon>
        <taxon>Cytophagia</taxon>
        <taxon>Cytophagales</taxon>
        <taxon>Hymenobacteraceae</taxon>
        <taxon>Hymenobacter</taxon>
    </lineage>
</organism>
<dbReference type="RefSeq" id="WP_380205882.1">
    <property type="nucleotide sequence ID" value="NZ_JBHTEK010000001.1"/>
</dbReference>
<protein>
    <submittedName>
        <fullName evidence="2">DUF6268 family outer membrane beta-barrel protein</fullName>
    </submittedName>
</protein>
<dbReference type="Pfam" id="PF19783">
    <property type="entry name" value="DUF6268"/>
    <property type="match status" value="1"/>
</dbReference>
<dbReference type="Proteomes" id="UP001596513">
    <property type="component" value="Unassembled WGS sequence"/>
</dbReference>
<dbReference type="EMBL" id="JBHTEK010000001">
    <property type="protein sequence ID" value="MFC7666266.1"/>
    <property type="molecule type" value="Genomic_DNA"/>
</dbReference>
<gene>
    <name evidence="2" type="ORF">ACFQT0_01605</name>
</gene>
<keyword evidence="3" id="KW-1185">Reference proteome</keyword>
<reference evidence="3" key="1">
    <citation type="journal article" date="2019" name="Int. J. Syst. Evol. Microbiol.">
        <title>The Global Catalogue of Microorganisms (GCM) 10K type strain sequencing project: providing services to taxonomists for standard genome sequencing and annotation.</title>
        <authorList>
            <consortium name="The Broad Institute Genomics Platform"/>
            <consortium name="The Broad Institute Genome Sequencing Center for Infectious Disease"/>
            <person name="Wu L."/>
            <person name="Ma J."/>
        </authorList>
    </citation>
    <scope>NUCLEOTIDE SEQUENCE [LARGE SCALE GENOMIC DNA]</scope>
    <source>
        <strain evidence="3">JCM 19635</strain>
    </source>
</reference>
<accession>A0ABW2U2I5</accession>
<evidence type="ECO:0000313" key="3">
    <source>
        <dbReference type="Proteomes" id="UP001596513"/>
    </source>
</evidence>
<name>A0ABW2U2I5_9BACT</name>
<dbReference type="InterPro" id="IPR046235">
    <property type="entry name" value="DUF6268"/>
</dbReference>
<comment type="caution">
    <text evidence="2">The sequence shown here is derived from an EMBL/GenBank/DDBJ whole genome shotgun (WGS) entry which is preliminary data.</text>
</comment>
<sequence length="93" mass="10621">MYGWKRSPNFSWGVGFQYGYTFGRLSLYPAVIYNRTFNSRWGVEALFPARVTARYNISQSSILYAGYTVDGYNYIVHLSREPSRAKTPTAAST</sequence>
<evidence type="ECO:0000259" key="1">
    <source>
        <dbReference type="Pfam" id="PF19783"/>
    </source>
</evidence>
<evidence type="ECO:0000313" key="2">
    <source>
        <dbReference type="EMBL" id="MFC7666266.1"/>
    </source>
</evidence>
<proteinExistence type="predicted"/>